<evidence type="ECO:0000313" key="1">
    <source>
        <dbReference type="EMBL" id="RIB09292.1"/>
    </source>
</evidence>
<comment type="caution">
    <text evidence="1">The sequence shown here is derived from an EMBL/GenBank/DDBJ whole genome shotgun (WGS) entry which is preliminary data.</text>
</comment>
<organism evidence="1 2">
    <name type="scientific">Gigaspora rosea</name>
    <dbReference type="NCBI Taxonomy" id="44941"/>
    <lineage>
        <taxon>Eukaryota</taxon>
        <taxon>Fungi</taxon>
        <taxon>Fungi incertae sedis</taxon>
        <taxon>Mucoromycota</taxon>
        <taxon>Glomeromycotina</taxon>
        <taxon>Glomeromycetes</taxon>
        <taxon>Diversisporales</taxon>
        <taxon>Gigasporaceae</taxon>
        <taxon>Gigaspora</taxon>
    </lineage>
</organism>
<gene>
    <name evidence="1" type="ORF">C2G38_2209308</name>
</gene>
<proteinExistence type="predicted"/>
<dbReference type="EMBL" id="QKWP01001393">
    <property type="protein sequence ID" value="RIB09292.1"/>
    <property type="molecule type" value="Genomic_DNA"/>
</dbReference>
<keyword evidence="2" id="KW-1185">Reference proteome</keyword>
<evidence type="ECO:0000313" key="2">
    <source>
        <dbReference type="Proteomes" id="UP000266673"/>
    </source>
</evidence>
<reference evidence="1 2" key="1">
    <citation type="submission" date="2018-06" db="EMBL/GenBank/DDBJ databases">
        <title>Comparative genomics reveals the genomic features of Rhizophagus irregularis, R. cerebriforme, R. diaphanum and Gigaspora rosea, and their symbiotic lifestyle signature.</title>
        <authorList>
            <person name="Morin E."/>
            <person name="San Clemente H."/>
            <person name="Chen E.C.H."/>
            <person name="De La Providencia I."/>
            <person name="Hainaut M."/>
            <person name="Kuo A."/>
            <person name="Kohler A."/>
            <person name="Murat C."/>
            <person name="Tang N."/>
            <person name="Roy S."/>
            <person name="Loubradou J."/>
            <person name="Henrissat B."/>
            <person name="Grigoriev I.V."/>
            <person name="Corradi N."/>
            <person name="Roux C."/>
            <person name="Martin F.M."/>
        </authorList>
    </citation>
    <scope>NUCLEOTIDE SEQUENCE [LARGE SCALE GENOMIC DNA]</scope>
    <source>
        <strain evidence="1 2">DAOM 194757</strain>
    </source>
</reference>
<dbReference type="AlphaFoldDB" id="A0A397UG88"/>
<accession>A0A397UG88</accession>
<sequence>MEEFLYKALSESEEVYDEEFDTSIEHETYNETLTFDHHSLKSLKNLQEIMTQSINKLDDELFERECYLRQLSGTWEIDSQAVKEVKRDISALRICLYYLNFDQRTVHEFESKNEQSTDEKDESKKISILKELVKLFNNITTDKSKMENYNEEHDQEQLLKNVTSHSL</sequence>
<protein>
    <submittedName>
        <fullName evidence="1">Uncharacterized protein</fullName>
    </submittedName>
</protein>
<name>A0A397UG88_9GLOM</name>
<dbReference type="Proteomes" id="UP000266673">
    <property type="component" value="Unassembled WGS sequence"/>
</dbReference>